<dbReference type="InterPro" id="IPR023410">
    <property type="entry name" value="14-3-3_domain"/>
</dbReference>
<name>A0AAV3PLK1_LITER</name>
<evidence type="ECO:0000313" key="4">
    <source>
        <dbReference type="EMBL" id="GAA0152071.1"/>
    </source>
</evidence>
<reference evidence="4 5" key="1">
    <citation type="submission" date="2024-01" db="EMBL/GenBank/DDBJ databases">
        <title>The complete chloroplast genome sequence of Lithospermum erythrorhizon: insights into the phylogenetic relationship among Boraginaceae species and the maternal lineages of purple gromwells.</title>
        <authorList>
            <person name="Okada T."/>
            <person name="Watanabe K."/>
        </authorList>
    </citation>
    <scope>NUCLEOTIDE SEQUENCE [LARGE SCALE GENOMIC DNA]</scope>
</reference>
<dbReference type="PRINTS" id="PR00305">
    <property type="entry name" value="1433ZETA"/>
</dbReference>
<dbReference type="AlphaFoldDB" id="A0AAV3PLK1"/>
<accession>A0AAV3PLK1</accession>
<dbReference type="Gene3D" id="1.20.190.20">
    <property type="entry name" value="14-3-3 domain"/>
    <property type="match status" value="1"/>
</dbReference>
<proteinExistence type="inferred from homology"/>
<comment type="caution">
    <text evidence="4">The sequence shown here is derived from an EMBL/GenBank/DDBJ whole genome shotgun (WGS) entry which is preliminary data.</text>
</comment>
<organism evidence="4 5">
    <name type="scientific">Lithospermum erythrorhizon</name>
    <name type="common">Purple gromwell</name>
    <name type="synonym">Lithospermum officinale var. erythrorhizon</name>
    <dbReference type="NCBI Taxonomy" id="34254"/>
    <lineage>
        <taxon>Eukaryota</taxon>
        <taxon>Viridiplantae</taxon>
        <taxon>Streptophyta</taxon>
        <taxon>Embryophyta</taxon>
        <taxon>Tracheophyta</taxon>
        <taxon>Spermatophyta</taxon>
        <taxon>Magnoliopsida</taxon>
        <taxon>eudicotyledons</taxon>
        <taxon>Gunneridae</taxon>
        <taxon>Pentapetalae</taxon>
        <taxon>asterids</taxon>
        <taxon>lamiids</taxon>
        <taxon>Boraginales</taxon>
        <taxon>Boraginaceae</taxon>
        <taxon>Boraginoideae</taxon>
        <taxon>Lithospermeae</taxon>
        <taxon>Lithospermum</taxon>
    </lineage>
</organism>
<feature type="domain" description="14-3-3" evidence="3">
    <location>
        <begin position="9"/>
        <end position="250"/>
    </location>
</feature>
<evidence type="ECO:0000256" key="1">
    <source>
        <dbReference type="ARBA" id="ARBA00006141"/>
    </source>
</evidence>
<dbReference type="SMART" id="SM00101">
    <property type="entry name" value="14_3_3"/>
    <property type="match status" value="1"/>
</dbReference>
<dbReference type="PANTHER" id="PTHR18860">
    <property type="entry name" value="14-3-3 PROTEIN"/>
    <property type="match status" value="1"/>
</dbReference>
<dbReference type="EMBL" id="BAABME010001907">
    <property type="protein sequence ID" value="GAA0152071.1"/>
    <property type="molecule type" value="Genomic_DNA"/>
</dbReference>
<dbReference type="SUPFAM" id="SSF48445">
    <property type="entry name" value="14-3-3 protein"/>
    <property type="match status" value="1"/>
</dbReference>
<dbReference type="InterPro" id="IPR000308">
    <property type="entry name" value="14-3-3"/>
</dbReference>
<dbReference type="InterPro" id="IPR036815">
    <property type="entry name" value="14-3-3_dom_sf"/>
</dbReference>
<evidence type="ECO:0000259" key="3">
    <source>
        <dbReference type="SMART" id="SM00101"/>
    </source>
</evidence>
<feature type="site" description="Interaction with phosphoserine on interacting protein" evidence="2">
    <location>
        <position position="62"/>
    </location>
</feature>
<protein>
    <submittedName>
        <fullName evidence="4">Scaffold/adaptor protein</fullName>
    </submittedName>
</protein>
<dbReference type="PIRSF" id="PIRSF000868">
    <property type="entry name" value="14-3-3"/>
    <property type="match status" value="1"/>
</dbReference>
<gene>
    <name evidence="4" type="ORF">LIER_10644</name>
</gene>
<comment type="similarity">
    <text evidence="1">Belongs to the 14-3-3 family.</text>
</comment>
<keyword evidence="5" id="KW-1185">Reference proteome</keyword>
<sequence>MSTTTRDERQTHVYMAKLFEQAQRYNEMIECMKKVAMLDVELSVKERNMFAVGYKSLILPRRESWRIISSIEDKEKSEGNENIVKQIIGLRKKIEEELSKICNDILSVIDKHLIPSSKNGETTIFYYTLKGDYYRYLAEFKNEQDKTESAKQSLKAYEIATAAANTELPSSHPVRLGLALNYSVFHYEIMNSSERACHLAKQALDDAISKLDSLSEKPCTDSILIMQMLRENITFWTSGLPKDGGGAMSSIY</sequence>
<evidence type="ECO:0000256" key="2">
    <source>
        <dbReference type="PIRSR" id="PIRSR000868-1"/>
    </source>
</evidence>
<dbReference type="Proteomes" id="UP001454036">
    <property type="component" value="Unassembled WGS sequence"/>
</dbReference>
<evidence type="ECO:0000313" key="5">
    <source>
        <dbReference type="Proteomes" id="UP001454036"/>
    </source>
</evidence>
<dbReference type="Pfam" id="PF00244">
    <property type="entry name" value="14-3-3"/>
    <property type="match status" value="1"/>
</dbReference>
<feature type="site" description="Interaction with phosphoserine on interacting protein" evidence="2">
    <location>
        <position position="135"/>
    </location>
</feature>